<evidence type="ECO:0000313" key="6">
    <source>
        <dbReference type="Proteomes" id="UP000828390"/>
    </source>
</evidence>
<keyword evidence="6" id="KW-1185">Reference proteome</keyword>
<protein>
    <recommendedName>
        <fullName evidence="4">Elongation Factor G domain-containing protein</fullName>
    </recommendedName>
</protein>
<dbReference type="GO" id="GO:0005739">
    <property type="term" value="C:mitochondrion"/>
    <property type="evidence" value="ECO:0007669"/>
    <property type="project" value="TreeGrafter"/>
</dbReference>
<keyword evidence="3" id="KW-0342">GTP-binding</keyword>
<dbReference type="InterPro" id="IPR035647">
    <property type="entry name" value="EFG_III/V"/>
</dbReference>
<comment type="caution">
    <text evidence="5">The sequence shown here is derived from an EMBL/GenBank/DDBJ whole genome shotgun (WGS) entry which is preliminary data.</text>
</comment>
<dbReference type="SUPFAM" id="SSF54980">
    <property type="entry name" value="EF-G C-terminal domain-like"/>
    <property type="match status" value="1"/>
</dbReference>
<keyword evidence="2" id="KW-0648">Protein biosynthesis</keyword>
<gene>
    <name evidence="5" type="ORF">DPMN_096947</name>
</gene>
<evidence type="ECO:0000256" key="3">
    <source>
        <dbReference type="ARBA" id="ARBA00023134"/>
    </source>
</evidence>
<dbReference type="AlphaFoldDB" id="A0A9D4L9D5"/>
<dbReference type="PANTHER" id="PTHR43261">
    <property type="entry name" value="TRANSLATION ELONGATION FACTOR G-RELATED"/>
    <property type="match status" value="1"/>
</dbReference>
<dbReference type="PANTHER" id="PTHR43261:SF1">
    <property type="entry name" value="RIBOSOME-RELEASING FACTOR 2, MITOCHONDRIAL"/>
    <property type="match status" value="1"/>
</dbReference>
<dbReference type="GO" id="GO:0003924">
    <property type="term" value="F:GTPase activity"/>
    <property type="evidence" value="ECO:0007669"/>
    <property type="project" value="TreeGrafter"/>
</dbReference>
<keyword evidence="1" id="KW-0547">Nucleotide-binding</keyword>
<dbReference type="GO" id="GO:0032790">
    <property type="term" value="P:ribosome disassembly"/>
    <property type="evidence" value="ECO:0007669"/>
    <property type="project" value="TreeGrafter"/>
</dbReference>
<dbReference type="GO" id="GO:0005525">
    <property type="term" value="F:GTP binding"/>
    <property type="evidence" value="ECO:0007669"/>
    <property type="project" value="UniProtKB-KW"/>
</dbReference>
<sequence>MYAKLTGQTNTSTDEFESPVLAGLNVPPPVFFCSIEAPSVSKQRDMEQALNKIQREDPSLKVIFCCCKLSLTHHDHGNMVIFWDIVGSVVSLLVGKLNIKVAWLIFCTK</sequence>
<dbReference type="Gene3D" id="3.30.70.870">
    <property type="entry name" value="Elongation Factor G (Translational Gtpase), domain 3"/>
    <property type="match status" value="1"/>
</dbReference>
<evidence type="ECO:0000256" key="2">
    <source>
        <dbReference type="ARBA" id="ARBA00022917"/>
    </source>
</evidence>
<accession>A0A9D4L9D5</accession>
<dbReference type="EMBL" id="JAIWYP010000003">
    <property type="protein sequence ID" value="KAH3854405.1"/>
    <property type="molecule type" value="Genomic_DNA"/>
</dbReference>
<name>A0A9D4L9D5_DREPO</name>
<feature type="domain" description="Elongation Factor G" evidence="4">
    <location>
        <begin position="26"/>
        <end position="62"/>
    </location>
</feature>
<dbReference type="Pfam" id="PF14492">
    <property type="entry name" value="EFG_III"/>
    <property type="match status" value="1"/>
</dbReference>
<dbReference type="GO" id="GO:0032543">
    <property type="term" value="P:mitochondrial translation"/>
    <property type="evidence" value="ECO:0007669"/>
    <property type="project" value="TreeGrafter"/>
</dbReference>
<organism evidence="5 6">
    <name type="scientific">Dreissena polymorpha</name>
    <name type="common">Zebra mussel</name>
    <name type="synonym">Mytilus polymorpha</name>
    <dbReference type="NCBI Taxonomy" id="45954"/>
    <lineage>
        <taxon>Eukaryota</taxon>
        <taxon>Metazoa</taxon>
        <taxon>Spiralia</taxon>
        <taxon>Lophotrochozoa</taxon>
        <taxon>Mollusca</taxon>
        <taxon>Bivalvia</taxon>
        <taxon>Autobranchia</taxon>
        <taxon>Heteroconchia</taxon>
        <taxon>Euheterodonta</taxon>
        <taxon>Imparidentia</taxon>
        <taxon>Neoheterodontei</taxon>
        <taxon>Myida</taxon>
        <taxon>Dreissenoidea</taxon>
        <taxon>Dreissenidae</taxon>
        <taxon>Dreissena</taxon>
    </lineage>
</organism>
<evidence type="ECO:0000313" key="5">
    <source>
        <dbReference type="EMBL" id="KAH3854405.1"/>
    </source>
</evidence>
<evidence type="ECO:0000256" key="1">
    <source>
        <dbReference type="ARBA" id="ARBA00022741"/>
    </source>
</evidence>
<evidence type="ECO:0000259" key="4">
    <source>
        <dbReference type="Pfam" id="PF14492"/>
    </source>
</evidence>
<reference evidence="5" key="2">
    <citation type="submission" date="2020-11" db="EMBL/GenBank/DDBJ databases">
        <authorList>
            <person name="McCartney M.A."/>
            <person name="Auch B."/>
            <person name="Kono T."/>
            <person name="Mallez S."/>
            <person name="Becker A."/>
            <person name="Gohl D.M."/>
            <person name="Silverstein K.A.T."/>
            <person name="Koren S."/>
            <person name="Bechman K.B."/>
            <person name="Herman A."/>
            <person name="Abrahante J.E."/>
            <person name="Garbe J."/>
        </authorList>
    </citation>
    <scope>NUCLEOTIDE SEQUENCE</scope>
    <source>
        <strain evidence="5">Duluth1</strain>
        <tissue evidence="5">Whole animal</tissue>
    </source>
</reference>
<dbReference type="Proteomes" id="UP000828390">
    <property type="component" value="Unassembled WGS sequence"/>
</dbReference>
<reference evidence="5" key="1">
    <citation type="journal article" date="2019" name="bioRxiv">
        <title>The Genome of the Zebra Mussel, Dreissena polymorpha: A Resource for Invasive Species Research.</title>
        <authorList>
            <person name="McCartney M.A."/>
            <person name="Auch B."/>
            <person name="Kono T."/>
            <person name="Mallez S."/>
            <person name="Zhang Y."/>
            <person name="Obille A."/>
            <person name="Becker A."/>
            <person name="Abrahante J.E."/>
            <person name="Garbe J."/>
            <person name="Badalamenti J.P."/>
            <person name="Herman A."/>
            <person name="Mangelson H."/>
            <person name="Liachko I."/>
            <person name="Sullivan S."/>
            <person name="Sone E.D."/>
            <person name="Koren S."/>
            <person name="Silverstein K.A.T."/>
            <person name="Beckman K.B."/>
            <person name="Gohl D.M."/>
        </authorList>
    </citation>
    <scope>NUCLEOTIDE SEQUENCE</scope>
    <source>
        <strain evidence="5">Duluth1</strain>
        <tissue evidence="5">Whole animal</tissue>
    </source>
</reference>
<dbReference type="InterPro" id="IPR041095">
    <property type="entry name" value="EFG_II"/>
</dbReference>
<proteinExistence type="predicted"/>